<sequence length="135" mass="15613">MWKQIITRPQSTLTPVSLSLPQRPLSPTTVSRLTKVFPQIEQVNADNLYGKPFRNAYYISRTQKGNIPVYRTYKSQAIVTEVRRIEGSLTKFRDDVQKLFPEKPKGDFTCLMQSMTLRIKGDVSKPLKKYLNEAF</sequence>
<evidence type="ECO:0000313" key="7">
    <source>
        <dbReference type="EMBL" id="KAH3658982.1"/>
    </source>
</evidence>
<evidence type="ECO:0000256" key="3">
    <source>
        <dbReference type="ARBA" id="ARBA00022980"/>
    </source>
</evidence>
<dbReference type="OrthoDB" id="19439at2759"/>
<organism evidence="7 8">
    <name type="scientific">Ogataea polymorpha</name>
    <dbReference type="NCBI Taxonomy" id="460523"/>
    <lineage>
        <taxon>Eukaryota</taxon>
        <taxon>Fungi</taxon>
        <taxon>Dikarya</taxon>
        <taxon>Ascomycota</taxon>
        <taxon>Saccharomycotina</taxon>
        <taxon>Pichiomycetes</taxon>
        <taxon>Pichiales</taxon>
        <taxon>Pichiaceae</taxon>
        <taxon>Ogataea</taxon>
    </lineage>
</organism>
<evidence type="ECO:0000256" key="5">
    <source>
        <dbReference type="ARBA" id="ARBA00023274"/>
    </source>
</evidence>
<name>A0A1B7SQY0_9ASCO</name>
<dbReference type="InterPro" id="IPR007740">
    <property type="entry name" value="Ribosomal_mL49"/>
</dbReference>
<gene>
    <name evidence="7" type="ORF">OGATHE_006708</name>
</gene>
<reference evidence="7" key="1">
    <citation type="journal article" date="2021" name="Open Biol.">
        <title>Shared evolutionary footprints suggest mitochondrial oxidative damage underlies multiple complex I losses in fungi.</title>
        <authorList>
            <person name="Schikora-Tamarit M.A."/>
            <person name="Marcet-Houben M."/>
            <person name="Nosek J."/>
            <person name="Gabaldon T."/>
        </authorList>
    </citation>
    <scope>NUCLEOTIDE SEQUENCE</scope>
    <source>
        <strain evidence="7">NCAIM Y.01608</strain>
    </source>
</reference>
<evidence type="ECO:0000256" key="2">
    <source>
        <dbReference type="ARBA" id="ARBA00005677"/>
    </source>
</evidence>
<dbReference type="PANTHER" id="PTHR13477">
    <property type="entry name" value="MITOCHONDRIAL 39S RIBOSOMAL PROTEIN L49"/>
    <property type="match status" value="1"/>
</dbReference>
<dbReference type="GO" id="GO:0005762">
    <property type="term" value="C:mitochondrial large ribosomal subunit"/>
    <property type="evidence" value="ECO:0007669"/>
    <property type="project" value="EnsemblFungi"/>
</dbReference>
<comment type="similarity">
    <text evidence="2">Belongs to the mitochondrion-specific ribosomal protein mL49 family.</text>
</comment>
<protein>
    <recommendedName>
        <fullName evidence="6">Large ribosomal subunit protein mL49</fullName>
    </recommendedName>
</protein>
<keyword evidence="8" id="KW-1185">Reference proteome</keyword>
<accession>A0A1B7SQY0</accession>
<evidence type="ECO:0000256" key="6">
    <source>
        <dbReference type="ARBA" id="ARBA00035191"/>
    </source>
</evidence>
<proteinExistence type="inferred from homology"/>
<reference evidence="7" key="2">
    <citation type="submission" date="2021-01" db="EMBL/GenBank/DDBJ databases">
        <authorList>
            <person name="Schikora-Tamarit M.A."/>
        </authorList>
    </citation>
    <scope>NUCLEOTIDE SEQUENCE</scope>
    <source>
        <strain evidence="7">NCAIM Y.01608</strain>
    </source>
</reference>
<dbReference type="RefSeq" id="XP_018213542.1">
    <property type="nucleotide sequence ID" value="XM_018355804.1"/>
</dbReference>
<comment type="caution">
    <text evidence="7">The sequence shown here is derived from an EMBL/GenBank/DDBJ whole genome shotgun (WGS) entry which is preliminary data.</text>
</comment>
<dbReference type="Pfam" id="PF05046">
    <property type="entry name" value="Img2"/>
    <property type="match status" value="1"/>
</dbReference>
<keyword evidence="3" id="KW-0689">Ribosomal protein</keyword>
<evidence type="ECO:0000256" key="1">
    <source>
        <dbReference type="ARBA" id="ARBA00004173"/>
    </source>
</evidence>
<dbReference type="GO" id="GO:0003735">
    <property type="term" value="F:structural constituent of ribosome"/>
    <property type="evidence" value="ECO:0007669"/>
    <property type="project" value="EnsemblFungi"/>
</dbReference>
<dbReference type="EMBL" id="JAEUBD010001571">
    <property type="protein sequence ID" value="KAH3658982.1"/>
    <property type="molecule type" value="Genomic_DNA"/>
</dbReference>
<dbReference type="PANTHER" id="PTHR13477:SF0">
    <property type="entry name" value="LARGE RIBOSOMAL SUBUNIT PROTEIN ML49"/>
    <property type="match status" value="1"/>
</dbReference>
<keyword evidence="5" id="KW-0687">Ribonucleoprotein</keyword>
<dbReference type="Proteomes" id="UP000788993">
    <property type="component" value="Unassembled WGS sequence"/>
</dbReference>
<keyword evidence="4" id="KW-0496">Mitochondrion</keyword>
<comment type="subcellular location">
    <subcellularLocation>
        <location evidence="1">Mitochondrion</location>
    </subcellularLocation>
</comment>
<dbReference type="Gene3D" id="3.30.780.10">
    <property type="entry name" value="SUI1-like domain"/>
    <property type="match status" value="1"/>
</dbReference>
<dbReference type="GO" id="GO:0006412">
    <property type="term" value="P:translation"/>
    <property type="evidence" value="ECO:0007669"/>
    <property type="project" value="InterPro"/>
</dbReference>
<evidence type="ECO:0000256" key="4">
    <source>
        <dbReference type="ARBA" id="ARBA00023128"/>
    </source>
</evidence>
<dbReference type="AlphaFoldDB" id="A0A1B7SQY0"/>
<evidence type="ECO:0000313" key="8">
    <source>
        <dbReference type="Proteomes" id="UP000788993"/>
    </source>
</evidence>